<feature type="region of interest" description="Disordered" evidence="7">
    <location>
        <begin position="439"/>
        <end position="462"/>
    </location>
</feature>
<dbReference type="InterPro" id="IPR016024">
    <property type="entry name" value="ARM-type_fold"/>
</dbReference>
<dbReference type="Pfam" id="PF20252">
    <property type="entry name" value="BIG2_C"/>
    <property type="match status" value="1"/>
</dbReference>
<evidence type="ECO:0000256" key="1">
    <source>
        <dbReference type="ARBA" id="ARBA00022448"/>
    </source>
</evidence>
<dbReference type="Gene3D" id="1.10.220.20">
    <property type="match status" value="1"/>
</dbReference>
<evidence type="ECO:0000256" key="3">
    <source>
        <dbReference type="ARBA" id="ARBA00022927"/>
    </source>
</evidence>
<keyword evidence="6" id="KW-0175">Coiled coil</keyword>
<dbReference type="Gene3D" id="1.10.1000.11">
    <property type="entry name" value="Arf Nucleotide-binding Site Opener,domain 2"/>
    <property type="match status" value="1"/>
</dbReference>
<keyword evidence="10" id="KW-1185">Reference proteome</keyword>
<dbReference type="PANTHER" id="PTHR10663:SF375">
    <property type="entry name" value="LD29171P"/>
    <property type="match status" value="1"/>
</dbReference>
<keyword evidence="2" id="KW-0963">Cytoplasm</keyword>
<dbReference type="InterPro" id="IPR032691">
    <property type="entry name" value="Mon2/Sec7/BIG1-like_HUS"/>
</dbReference>
<keyword evidence="4" id="KW-0472">Membrane</keyword>
<protein>
    <recommendedName>
        <fullName evidence="8">SEC7 domain-containing protein</fullName>
    </recommendedName>
</protein>
<feature type="region of interest" description="Disordered" evidence="7">
    <location>
        <begin position="745"/>
        <end position="792"/>
    </location>
</feature>
<dbReference type="GeneID" id="63768858"/>
<dbReference type="InterPro" id="IPR032629">
    <property type="entry name" value="DCB_dom"/>
</dbReference>
<feature type="compositionally biased region" description="Acidic residues" evidence="7">
    <location>
        <begin position="453"/>
        <end position="462"/>
    </location>
</feature>
<evidence type="ECO:0000256" key="7">
    <source>
        <dbReference type="SAM" id="MobiDB-lite"/>
    </source>
</evidence>
<dbReference type="FunFam" id="1.10.1000.11:FF:000003">
    <property type="entry name" value="Brefeldin A-inhibited guanine nucleotide-exchange protein 1"/>
    <property type="match status" value="1"/>
</dbReference>
<dbReference type="FunFam" id="1.10.220.20:FF:000002">
    <property type="entry name" value="Brefeldin A-inhibited guanine nucleotide-exchange protein 1"/>
    <property type="match status" value="1"/>
</dbReference>
<dbReference type="GO" id="GO:0005085">
    <property type="term" value="F:guanyl-nucleotide exchange factor activity"/>
    <property type="evidence" value="ECO:0007669"/>
    <property type="project" value="InterPro"/>
</dbReference>
<comment type="subcellular location">
    <subcellularLocation>
        <location evidence="5">Cytoplasmic vesicle</location>
        <location evidence="5">COPI-coated vesicle membrane</location>
    </subcellularLocation>
</comment>
<reference evidence="10" key="1">
    <citation type="journal article" date="2017" name="Genome Biol.">
        <title>Comparative genomics reveals high biological diversity and specific adaptations in the industrially and medically important fungal genus Aspergillus.</title>
        <authorList>
            <person name="de Vries R.P."/>
            <person name="Riley R."/>
            <person name="Wiebenga A."/>
            <person name="Aguilar-Osorio G."/>
            <person name="Amillis S."/>
            <person name="Uchima C.A."/>
            <person name="Anderluh G."/>
            <person name="Asadollahi M."/>
            <person name="Askin M."/>
            <person name="Barry K."/>
            <person name="Battaglia E."/>
            <person name="Bayram O."/>
            <person name="Benocci T."/>
            <person name="Braus-Stromeyer S.A."/>
            <person name="Caldana C."/>
            <person name="Canovas D."/>
            <person name="Cerqueira G.C."/>
            <person name="Chen F."/>
            <person name="Chen W."/>
            <person name="Choi C."/>
            <person name="Clum A."/>
            <person name="Dos Santos R.A."/>
            <person name="Damasio A.R."/>
            <person name="Diallinas G."/>
            <person name="Emri T."/>
            <person name="Fekete E."/>
            <person name="Flipphi M."/>
            <person name="Freyberg S."/>
            <person name="Gallo A."/>
            <person name="Gournas C."/>
            <person name="Habgood R."/>
            <person name="Hainaut M."/>
            <person name="Harispe M.L."/>
            <person name="Henrissat B."/>
            <person name="Hilden K.S."/>
            <person name="Hope R."/>
            <person name="Hossain A."/>
            <person name="Karabika E."/>
            <person name="Karaffa L."/>
            <person name="Karanyi Z."/>
            <person name="Krasevec N."/>
            <person name="Kuo A."/>
            <person name="Kusch H."/>
            <person name="LaButti K."/>
            <person name="Lagendijk E.L."/>
            <person name="Lapidus A."/>
            <person name="Levasseur A."/>
            <person name="Lindquist E."/>
            <person name="Lipzen A."/>
            <person name="Logrieco A.F."/>
            <person name="MacCabe A."/>
            <person name="Maekelae M.R."/>
            <person name="Malavazi I."/>
            <person name="Melin P."/>
            <person name="Meyer V."/>
            <person name="Mielnichuk N."/>
            <person name="Miskei M."/>
            <person name="Molnar A.P."/>
            <person name="Mule G."/>
            <person name="Ngan C.Y."/>
            <person name="Orejas M."/>
            <person name="Orosz E."/>
            <person name="Ouedraogo J.P."/>
            <person name="Overkamp K.M."/>
            <person name="Park H.-S."/>
            <person name="Perrone G."/>
            <person name="Piumi F."/>
            <person name="Punt P.J."/>
            <person name="Ram A.F."/>
            <person name="Ramon A."/>
            <person name="Rauscher S."/>
            <person name="Record E."/>
            <person name="Riano-Pachon D.M."/>
            <person name="Robert V."/>
            <person name="Roehrig J."/>
            <person name="Ruller R."/>
            <person name="Salamov A."/>
            <person name="Salih N.S."/>
            <person name="Samson R.A."/>
            <person name="Sandor E."/>
            <person name="Sanguinetti M."/>
            <person name="Schuetze T."/>
            <person name="Sepcic K."/>
            <person name="Shelest E."/>
            <person name="Sherlock G."/>
            <person name="Sophianopoulou V."/>
            <person name="Squina F.M."/>
            <person name="Sun H."/>
            <person name="Susca A."/>
            <person name="Todd R.B."/>
            <person name="Tsang A."/>
            <person name="Unkles S.E."/>
            <person name="van de Wiele N."/>
            <person name="van Rossen-Uffink D."/>
            <person name="Oliveira J.V."/>
            <person name="Vesth T.C."/>
            <person name="Visser J."/>
            <person name="Yu J.-H."/>
            <person name="Zhou M."/>
            <person name="Andersen M.R."/>
            <person name="Archer D.B."/>
            <person name="Baker S.E."/>
            <person name="Benoit I."/>
            <person name="Brakhage A.A."/>
            <person name="Braus G.H."/>
            <person name="Fischer R."/>
            <person name="Frisvad J.C."/>
            <person name="Goldman G.H."/>
            <person name="Houbraken J."/>
            <person name="Oakley B."/>
            <person name="Pocsi I."/>
            <person name="Scazzocchio C."/>
            <person name="Seiboth B."/>
            <person name="vanKuyk P.A."/>
            <person name="Wortman J."/>
            <person name="Dyer P.S."/>
            <person name="Grigoriev I.V."/>
        </authorList>
    </citation>
    <scope>NUCLEOTIDE SEQUENCE [LARGE SCALE GENOMIC DNA]</scope>
    <source>
        <strain evidence="10">CBS 593.65</strain>
    </source>
</reference>
<dbReference type="PROSITE" id="PS50190">
    <property type="entry name" value="SEC7"/>
    <property type="match status" value="1"/>
</dbReference>
<dbReference type="GO" id="GO:0015031">
    <property type="term" value="P:protein transport"/>
    <property type="evidence" value="ECO:0007669"/>
    <property type="project" value="UniProtKB-KW"/>
</dbReference>
<evidence type="ECO:0000256" key="2">
    <source>
        <dbReference type="ARBA" id="ARBA00022490"/>
    </source>
</evidence>
<evidence type="ECO:0000256" key="6">
    <source>
        <dbReference type="SAM" id="Coils"/>
    </source>
</evidence>
<evidence type="ECO:0000256" key="5">
    <source>
        <dbReference type="ARBA" id="ARBA00060451"/>
    </source>
</evidence>
<dbReference type="RefSeq" id="XP_040698924.1">
    <property type="nucleotide sequence ID" value="XM_040852785.1"/>
</dbReference>
<dbReference type="Pfam" id="PF16213">
    <property type="entry name" value="DCB"/>
    <property type="match status" value="1"/>
</dbReference>
<evidence type="ECO:0000313" key="9">
    <source>
        <dbReference type="EMBL" id="OJJ55118.1"/>
    </source>
</evidence>
<feature type="coiled-coil region" evidence="6">
    <location>
        <begin position="178"/>
        <end position="205"/>
    </location>
</feature>
<evidence type="ECO:0000313" key="10">
    <source>
        <dbReference type="Proteomes" id="UP000184356"/>
    </source>
</evidence>
<dbReference type="PANTHER" id="PTHR10663">
    <property type="entry name" value="GUANYL-NUCLEOTIDE EXCHANGE FACTOR"/>
    <property type="match status" value="1"/>
</dbReference>
<keyword evidence="3" id="KW-0653">Protein transport</keyword>
<accession>A0A1L9T6T1</accession>
<dbReference type="Proteomes" id="UP000184356">
    <property type="component" value="Unassembled WGS sequence"/>
</dbReference>
<dbReference type="SMART" id="SM00222">
    <property type="entry name" value="Sec7"/>
    <property type="match status" value="1"/>
</dbReference>
<sequence length="1999" mass="225034">MAEAENGSINELPQPSAPQADKQNGVDVVTEQPQTPDEVAESKPTLPDESERQEIQLSESEKRESLQEGSDGDEHDLPREPSPASPKTTTEPLEPEDEQGQSYTRDDQTDSPREEQPSASEEQPNESPGIPSTQDEPPAQDMRLRSDSRSTTATFATHRSSTVSSTVFIVTALDTIGASREARKSKELEDAVKNALANVKQSDRNPIDPEVLFRPLLLASRTFSIPLQVTALDCIGKLITYSYFAFPSTQEAKVSESETPTEQPPLIERAIDAICDCFENEATAIEIQQQIIKSLLAAVLNDKIVVHGAGLLKAVRQIYNMFIYSKSSQNQQIAQGSLTQMVSTVFDRLRVRLDLRELRIREGEKAQAGSSDIVAIEASDVPSTAEDDQVSDVASVATDQPVSKEPTEKLTLESFESNKDVTAVNDNVPTMVTRASINKKRAQSLSGASGEEKEAEEAANDEDDVDEIYVKDAFLVFRALCKLSHKILSHEQQQDLKSQNMRSKLLSLHLIHYLINNHVTIFTSPLLTIRNSSGSSEPMTFLQAIRPHLCLSLSRNGSSSVPKVFEVCCEIFWLMLKHMRVMMKKELEVFMKEIYLAILEKRNAPAFQKQYFMEVLERLADDPRALVEMYLNYDCDRTALENIFQNIIEQLSRYASVPTAVSPAQQQQYHEQHVKASSVGNEWHQRGTLPPNLTSASIGNSQQPTVHNVPPEYILKHQAVECLVEILESLDNWASQRNVDQTVPRAFSQKSVDNPRDSLDSSAPTFLASPRVDGTDGSTGRSTPVPDDDPSQVEKVKQRKIALTNAIQQFNFKPKRGIKLSLQEGFIRSDAPEEIASFILHNDRLDKAMIGEYLGEGDAENIAIMHAFVDMMDFAKRRFVDALRSFLQHFRLPGEAQKIDRFMLKFSERYVTQNPNAFANADTAYVLAYSVILLNTDQHSSKMKGRRMTKEDFIKNNRGINDNQDLPDEYLVSIFEEIASNEIVLDTEREQAANSGAPAAVPSGLASRAGQVFATVGRDIQGEKYAQASEEMANKTEQLYRSLIRAQRKTAVKEALSRFIPATSVQHVGSMFNVTWMSFLSGLSAPMQDTQNLKTIKLCMEGMKLAIRISCAFDLETPRVAFVTALAKFTNLGNVREMVAKNVEALKILLDVALSEGNNLKSSWREILTCVSQLDRLQLLSDGVDEGSLPDVSRARVVPQSPSDGARRSIHAQRRPRPKSITGTTPFRAEIAMESRSTEMVKGVDRIFTNTANLSHEAIIDFVRALSEVSWQEIQSSGQTDSPRTYSLQKLVEISYYNMTRVRIEWSKIWEVLGQHFNQVGCHSNTTVVFFALDSLRQLSMRFMEIEELPGFKFQKDFLKPFEHVMANSIAVTVKDMILRCLIQMIQARGDNIRSGWKTMFGVFSFAAREPYEGIVNMAFEHVTQIYNTRFGVVITQGAFPDLIVCLTEFSKNMRFQKKSLQAIELLKSTVTKMLRTPECPLSNRGTSSEGFHEDATNLTQQLTRQSKEEQFWYPILIAFQDILMTGDDLEARSRALTYLFDTLIRYGGNFPQEFWDVLWRQLLYPIFVVLQSKSEMSKVPNHEELSVWLSTTMIQALRHMITLFTHYFDALEYMLGRVLELLTLCICQENDTIARIGSNCLQQLILQNVEKFQKDHWSKTVGAFIELFSKTTAYELFTAATTATTMTPKTPLAQAVNGQTADIQEEAAQELDEPSPTQEAPVEPSKSNGTSDVTPEHEDGDMPATSGTELEDYRPQTDTQQQPAAVTVARRRYFNRIITNCVLQLLMIETVHELFSNDKVYAQIPSHELLRLMGLLKKSYQFAKKFNEDKDLRMQLWRQGFMKSPPNLLKQESGSAATYVHILFRMYHDEREERKSSRAETEAALIPLCADIISGFVRLDEDSQHRNIVAWRPVVVDVIEGYTNFPVEGFDKHIETFYPLAVELLGRDLNPEIRLAIQSLLQRIGEARLGVPARPPAPVSPRQSVSEKSSRKHSVGRR</sequence>
<feature type="region of interest" description="Disordered" evidence="7">
    <location>
        <begin position="1191"/>
        <end position="1224"/>
    </location>
</feature>
<feature type="compositionally biased region" description="Polar residues" evidence="7">
    <location>
        <begin position="149"/>
        <end position="158"/>
    </location>
</feature>
<dbReference type="SUPFAM" id="SSF48371">
    <property type="entry name" value="ARM repeat"/>
    <property type="match status" value="1"/>
</dbReference>
<feature type="region of interest" description="Disordered" evidence="7">
    <location>
        <begin position="380"/>
        <end position="407"/>
    </location>
</feature>
<dbReference type="GO" id="GO:0030663">
    <property type="term" value="C:COPI-coated vesicle membrane"/>
    <property type="evidence" value="ECO:0007669"/>
    <property type="project" value="UniProtKB-SubCell"/>
</dbReference>
<gene>
    <name evidence="9" type="ORF">ASPSYDRAFT_93141</name>
</gene>
<dbReference type="InterPro" id="IPR015403">
    <property type="entry name" value="Mon2/Sec7/BIG1-like_HDS"/>
</dbReference>
<dbReference type="InterPro" id="IPR023394">
    <property type="entry name" value="Sec7_C_sf"/>
</dbReference>
<feature type="region of interest" description="Disordered" evidence="7">
    <location>
        <begin position="1973"/>
        <end position="1999"/>
    </location>
</feature>
<dbReference type="STRING" id="1036612.A0A1L9T6T1"/>
<feature type="compositionally biased region" description="Polar residues" evidence="7">
    <location>
        <begin position="117"/>
        <end position="135"/>
    </location>
</feature>
<dbReference type="Pfam" id="PF01369">
    <property type="entry name" value="Sec7"/>
    <property type="match status" value="1"/>
</dbReference>
<feature type="compositionally biased region" description="Basic and acidic residues" evidence="7">
    <location>
        <begin position="104"/>
        <end position="116"/>
    </location>
</feature>
<dbReference type="InterPro" id="IPR035999">
    <property type="entry name" value="Sec7_dom_sf"/>
</dbReference>
<dbReference type="InterPro" id="IPR000904">
    <property type="entry name" value="Sec7_dom"/>
</dbReference>
<evidence type="ECO:0000259" key="8">
    <source>
        <dbReference type="PROSITE" id="PS50190"/>
    </source>
</evidence>
<dbReference type="GO" id="GO:0032012">
    <property type="term" value="P:regulation of ARF protein signal transduction"/>
    <property type="evidence" value="ECO:0007669"/>
    <property type="project" value="InterPro"/>
</dbReference>
<dbReference type="VEuPathDB" id="FungiDB:ASPSYDRAFT_93141"/>
<feature type="domain" description="SEC7" evidence="8">
    <location>
        <begin position="792"/>
        <end position="981"/>
    </location>
</feature>
<dbReference type="OrthoDB" id="18431at2759"/>
<name>A0A1L9T6T1_9EURO</name>
<feature type="region of interest" description="Disordered" evidence="7">
    <location>
        <begin position="1"/>
        <end position="158"/>
    </location>
</feature>
<keyword evidence="1" id="KW-0813">Transport</keyword>
<feature type="compositionally biased region" description="Basic residues" evidence="7">
    <location>
        <begin position="1208"/>
        <end position="1218"/>
    </location>
</feature>
<proteinExistence type="predicted"/>
<dbReference type="Pfam" id="PF12783">
    <property type="entry name" value="Sec7-like_HUS"/>
    <property type="match status" value="1"/>
</dbReference>
<dbReference type="CDD" id="cd00171">
    <property type="entry name" value="Sec7"/>
    <property type="match status" value="1"/>
</dbReference>
<feature type="region of interest" description="Disordered" evidence="7">
    <location>
        <begin position="1708"/>
        <end position="1765"/>
    </location>
</feature>
<dbReference type="InterPro" id="IPR046455">
    <property type="entry name" value="Sec7/BIG1-like_C"/>
</dbReference>
<dbReference type="EMBL" id="KV878593">
    <property type="protein sequence ID" value="OJJ55118.1"/>
    <property type="molecule type" value="Genomic_DNA"/>
</dbReference>
<dbReference type="Pfam" id="PF09324">
    <property type="entry name" value="Sec7-like_HDS"/>
    <property type="match status" value="1"/>
</dbReference>
<feature type="compositionally biased region" description="Basic and acidic residues" evidence="7">
    <location>
        <begin position="49"/>
        <end position="66"/>
    </location>
</feature>
<organism evidence="9 10">
    <name type="scientific">Aspergillus sydowii CBS 593.65</name>
    <dbReference type="NCBI Taxonomy" id="1036612"/>
    <lineage>
        <taxon>Eukaryota</taxon>
        <taxon>Fungi</taxon>
        <taxon>Dikarya</taxon>
        <taxon>Ascomycota</taxon>
        <taxon>Pezizomycotina</taxon>
        <taxon>Eurotiomycetes</taxon>
        <taxon>Eurotiomycetidae</taxon>
        <taxon>Eurotiales</taxon>
        <taxon>Aspergillaceae</taxon>
        <taxon>Aspergillus</taxon>
        <taxon>Aspergillus subgen. Nidulantes</taxon>
    </lineage>
</organism>
<dbReference type="SUPFAM" id="SSF48425">
    <property type="entry name" value="Sec7 domain"/>
    <property type="match status" value="1"/>
</dbReference>
<evidence type="ECO:0000256" key="4">
    <source>
        <dbReference type="ARBA" id="ARBA00023136"/>
    </source>
</evidence>